<accession>A0A8E2K0C6</accession>
<reference evidence="2 3" key="1">
    <citation type="journal article" date="2016" name="Nat. Commun.">
        <title>Ectomycorrhizal ecology is imprinted in the genome of the dominant symbiotic fungus Cenococcum geophilum.</title>
        <authorList>
            <consortium name="DOE Joint Genome Institute"/>
            <person name="Peter M."/>
            <person name="Kohler A."/>
            <person name="Ohm R.A."/>
            <person name="Kuo A."/>
            <person name="Krutzmann J."/>
            <person name="Morin E."/>
            <person name="Arend M."/>
            <person name="Barry K.W."/>
            <person name="Binder M."/>
            <person name="Choi C."/>
            <person name="Clum A."/>
            <person name="Copeland A."/>
            <person name="Grisel N."/>
            <person name="Haridas S."/>
            <person name="Kipfer T."/>
            <person name="LaButti K."/>
            <person name="Lindquist E."/>
            <person name="Lipzen A."/>
            <person name="Maire R."/>
            <person name="Meier B."/>
            <person name="Mihaltcheva S."/>
            <person name="Molinier V."/>
            <person name="Murat C."/>
            <person name="Poggeler S."/>
            <person name="Quandt C.A."/>
            <person name="Sperisen C."/>
            <person name="Tritt A."/>
            <person name="Tisserant E."/>
            <person name="Crous P.W."/>
            <person name="Henrissat B."/>
            <person name="Nehls U."/>
            <person name="Egli S."/>
            <person name="Spatafora J.W."/>
            <person name="Grigoriev I.V."/>
            <person name="Martin F.M."/>
        </authorList>
    </citation>
    <scope>NUCLEOTIDE SEQUENCE [LARGE SCALE GENOMIC DNA]</scope>
    <source>
        <strain evidence="2 3">CBS 207.34</strain>
    </source>
</reference>
<feature type="signal peptide" evidence="1">
    <location>
        <begin position="1"/>
        <end position="26"/>
    </location>
</feature>
<proteinExistence type="predicted"/>
<organism evidence="2 3">
    <name type="scientific">Glonium stellatum</name>
    <dbReference type="NCBI Taxonomy" id="574774"/>
    <lineage>
        <taxon>Eukaryota</taxon>
        <taxon>Fungi</taxon>
        <taxon>Dikarya</taxon>
        <taxon>Ascomycota</taxon>
        <taxon>Pezizomycotina</taxon>
        <taxon>Dothideomycetes</taxon>
        <taxon>Pleosporomycetidae</taxon>
        <taxon>Gloniales</taxon>
        <taxon>Gloniaceae</taxon>
        <taxon>Glonium</taxon>
    </lineage>
</organism>
<evidence type="ECO:0000313" key="2">
    <source>
        <dbReference type="EMBL" id="OCL15439.1"/>
    </source>
</evidence>
<dbReference type="EMBL" id="KV748448">
    <property type="protein sequence ID" value="OCL15439.1"/>
    <property type="molecule type" value="Genomic_DNA"/>
</dbReference>
<evidence type="ECO:0000256" key="1">
    <source>
        <dbReference type="SAM" id="SignalP"/>
    </source>
</evidence>
<evidence type="ECO:0000313" key="3">
    <source>
        <dbReference type="Proteomes" id="UP000250140"/>
    </source>
</evidence>
<gene>
    <name evidence="2" type="ORF">AOQ84DRAFT_370368</name>
</gene>
<name>A0A8E2K0C6_9PEZI</name>
<keyword evidence="1" id="KW-0732">Signal</keyword>
<dbReference type="AlphaFoldDB" id="A0A8E2K0C6"/>
<dbReference type="Proteomes" id="UP000250140">
    <property type="component" value="Unassembled WGS sequence"/>
</dbReference>
<protein>
    <submittedName>
        <fullName evidence="2">Uncharacterized protein</fullName>
    </submittedName>
</protein>
<keyword evidence="3" id="KW-1185">Reference proteome</keyword>
<sequence length="158" mass="17239">MISKTYLTFSFMLLVAIFCLVPLTNTLPLSSETYKREDPTIAYITLCTNKNYKGHCQTNATPLDDQAHSGSNGHCVDLGGIFDGTASSIQLGGVGTPYYCSFFPTYDCQTAWDPSNNGFAPGSFFSLDADMDNLGRWEGGEFNDKIHSYRCLLGAVNG</sequence>
<feature type="chain" id="PRO_5034838884" evidence="1">
    <location>
        <begin position="27"/>
        <end position="158"/>
    </location>
</feature>